<feature type="domain" description="Ig-like" evidence="6">
    <location>
        <begin position="2"/>
        <end position="100"/>
    </location>
</feature>
<dbReference type="GO" id="GO:0005911">
    <property type="term" value="C:cell-cell junction"/>
    <property type="evidence" value="ECO:0007669"/>
    <property type="project" value="TreeGrafter"/>
</dbReference>
<protein>
    <recommendedName>
        <fullName evidence="6">Ig-like domain-containing protein</fullName>
    </recommendedName>
</protein>
<keyword evidence="5" id="KW-0393">Immunoglobulin domain</keyword>
<evidence type="ECO:0000256" key="2">
    <source>
        <dbReference type="ARBA" id="ARBA00023136"/>
    </source>
</evidence>
<dbReference type="InterPro" id="IPR013098">
    <property type="entry name" value="Ig_I-set"/>
</dbReference>
<feature type="domain" description="Ig-like" evidence="6">
    <location>
        <begin position="105"/>
        <end position="195"/>
    </location>
</feature>
<reference evidence="7" key="1">
    <citation type="journal article" date="2023" name="Mol. Biol. Evol.">
        <title>Third-Generation Sequencing Reveals the Adaptive Role of the Epigenome in Three Deep-Sea Polychaetes.</title>
        <authorList>
            <person name="Perez M."/>
            <person name="Aroh O."/>
            <person name="Sun Y."/>
            <person name="Lan Y."/>
            <person name="Juniper S.K."/>
            <person name="Young C.R."/>
            <person name="Angers B."/>
            <person name="Qian P.Y."/>
        </authorList>
    </citation>
    <scope>NUCLEOTIDE SEQUENCE</scope>
    <source>
        <strain evidence="7">R07B-5</strain>
    </source>
</reference>
<evidence type="ECO:0000256" key="3">
    <source>
        <dbReference type="ARBA" id="ARBA00023157"/>
    </source>
</evidence>
<dbReference type="SMART" id="SM00409">
    <property type="entry name" value="IG"/>
    <property type="match status" value="2"/>
</dbReference>
<dbReference type="InterPro" id="IPR051275">
    <property type="entry name" value="Cell_adhesion_signaling"/>
</dbReference>
<dbReference type="PANTHER" id="PTHR11640">
    <property type="entry name" value="NEPHRIN"/>
    <property type="match status" value="1"/>
</dbReference>
<dbReference type="InterPro" id="IPR013162">
    <property type="entry name" value="CD80_C2-set"/>
</dbReference>
<evidence type="ECO:0000259" key="6">
    <source>
        <dbReference type="PROSITE" id="PS50835"/>
    </source>
</evidence>
<dbReference type="InterPro" id="IPR013783">
    <property type="entry name" value="Ig-like_fold"/>
</dbReference>
<gene>
    <name evidence="7" type="ORF">NP493_781g00009</name>
</gene>
<dbReference type="EMBL" id="JAODUO010000784">
    <property type="protein sequence ID" value="KAK2174668.1"/>
    <property type="molecule type" value="Genomic_DNA"/>
</dbReference>
<dbReference type="GO" id="GO:0050839">
    <property type="term" value="F:cell adhesion molecule binding"/>
    <property type="evidence" value="ECO:0007669"/>
    <property type="project" value="TreeGrafter"/>
</dbReference>
<dbReference type="InterPro" id="IPR007110">
    <property type="entry name" value="Ig-like_dom"/>
</dbReference>
<accession>A0AAD9NN88</accession>
<proteinExistence type="predicted"/>
<comment type="caution">
    <text evidence="7">The sequence shown here is derived from an EMBL/GenBank/DDBJ whole genome shotgun (WGS) entry which is preliminary data.</text>
</comment>
<dbReference type="GO" id="GO:0005886">
    <property type="term" value="C:plasma membrane"/>
    <property type="evidence" value="ECO:0007669"/>
    <property type="project" value="TreeGrafter"/>
</dbReference>
<keyword evidence="2" id="KW-0472">Membrane</keyword>
<keyword evidence="3" id="KW-1015">Disulfide bond</keyword>
<evidence type="ECO:0000256" key="4">
    <source>
        <dbReference type="ARBA" id="ARBA00023180"/>
    </source>
</evidence>
<dbReference type="SMART" id="SM00408">
    <property type="entry name" value="IGc2"/>
    <property type="match status" value="2"/>
</dbReference>
<dbReference type="PROSITE" id="PS50835">
    <property type="entry name" value="IG_LIKE"/>
    <property type="match status" value="2"/>
</dbReference>
<dbReference type="InterPro" id="IPR003598">
    <property type="entry name" value="Ig_sub2"/>
</dbReference>
<evidence type="ECO:0000256" key="1">
    <source>
        <dbReference type="ARBA" id="ARBA00004479"/>
    </source>
</evidence>
<dbReference type="SUPFAM" id="SSF48726">
    <property type="entry name" value="Immunoglobulin"/>
    <property type="match status" value="2"/>
</dbReference>
<dbReference type="GO" id="GO:0098609">
    <property type="term" value="P:cell-cell adhesion"/>
    <property type="evidence" value="ECO:0007669"/>
    <property type="project" value="TreeGrafter"/>
</dbReference>
<name>A0AAD9NN88_RIDPI</name>
<dbReference type="PANTHER" id="PTHR11640:SF31">
    <property type="entry name" value="IRREGULAR CHIASM C-ROUGHEST PROTEIN-RELATED"/>
    <property type="match status" value="1"/>
</dbReference>
<evidence type="ECO:0000256" key="5">
    <source>
        <dbReference type="ARBA" id="ARBA00023319"/>
    </source>
</evidence>
<dbReference type="Proteomes" id="UP001209878">
    <property type="component" value="Unassembled WGS sequence"/>
</dbReference>
<dbReference type="Pfam" id="PF08205">
    <property type="entry name" value="C2-set_2"/>
    <property type="match status" value="1"/>
</dbReference>
<keyword evidence="8" id="KW-1185">Reference proteome</keyword>
<dbReference type="InterPro" id="IPR003599">
    <property type="entry name" value="Ig_sub"/>
</dbReference>
<comment type="subcellular location">
    <subcellularLocation>
        <location evidence="1">Membrane</location>
        <topology evidence="1">Single-pass type I membrane protein</topology>
    </subcellularLocation>
</comment>
<organism evidence="7 8">
    <name type="scientific">Ridgeia piscesae</name>
    <name type="common">Tubeworm</name>
    <dbReference type="NCBI Taxonomy" id="27915"/>
    <lineage>
        <taxon>Eukaryota</taxon>
        <taxon>Metazoa</taxon>
        <taxon>Spiralia</taxon>
        <taxon>Lophotrochozoa</taxon>
        <taxon>Annelida</taxon>
        <taxon>Polychaeta</taxon>
        <taxon>Sedentaria</taxon>
        <taxon>Canalipalpata</taxon>
        <taxon>Sabellida</taxon>
        <taxon>Siboglinidae</taxon>
        <taxon>Ridgeia</taxon>
    </lineage>
</organism>
<dbReference type="InterPro" id="IPR036179">
    <property type="entry name" value="Ig-like_dom_sf"/>
</dbReference>
<dbReference type="Gene3D" id="2.60.40.10">
    <property type="entry name" value="Immunoglobulins"/>
    <property type="match status" value="2"/>
</dbReference>
<keyword evidence="4" id="KW-0325">Glycoprotein</keyword>
<sequence>HPEGVSVTGLGQRVKENTEVEVTCDVSRVKPAADIYWRKGPDGPLQTGTTSSGLNQHNKTFHLQSIYKVSFSRSDHNTTLYCLVTQPGDKTDVIASHTVNVEYPPSTAVTHTSLRKPIEGSSLTLTCDVTDGNPGGYIKPVTWRNGDVKLSPSDHYQLSDNVLTISSLNHTLDDGDYSCAARNDAGIGDFSAQFQLQIN</sequence>
<dbReference type="AlphaFoldDB" id="A0AAD9NN88"/>
<feature type="non-terminal residue" evidence="7">
    <location>
        <position position="1"/>
    </location>
</feature>
<evidence type="ECO:0000313" key="8">
    <source>
        <dbReference type="Proteomes" id="UP001209878"/>
    </source>
</evidence>
<dbReference type="Pfam" id="PF07679">
    <property type="entry name" value="I-set"/>
    <property type="match status" value="1"/>
</dbReference>
<evidence type="ECO:0000313" key="7">
    <source>
        <dbReference type="EMBL" id="KAK2174668.1"/>
    </source>
</evidence>